<dbReference type="AlphaFoldDB" id="A0A0F9JBN2"/>
<dbReference type="EMBL" id="LAZR01011830">
    <property type="protein sequence ID" value="KKM58122.1"/>
    <property type="molecule type" value="Genomic_DNA"/>
</dbReference>
<evidence type="ECO:0000313" key="2">
    <source>
        <dbReference type="EMBL" id="KKM58122.1"/>
    </source>
</evidence>
<accession>A0A0F9JBN2</accession>
<keyword evidence="1" id="KW-0472">Membrane</keyword>
<feature type="transmembrane region" description="Helical" evidence="1">
    <location>
        <begin position="9"/>
        <end position="34"/>
    </location>
</feature>
<organism evidence="2">
    <name type="scientific">marine sediment metagenome</name>
    <dbReference type="NCBI Taxonomy" id="412755"/>
    <lineage>
        <taxon>unclassified sequences</taxon>
        <taxon>metagenomes</taxon>
        <taxon>ecological metagenomes</taxon>
    </lineage>
</organism>
<sequence>MKIKTKAELVVRSLIVSGIVLGSFGVGAFISNIIPRFTSELI</sequence>
<evidence type="ECO:0000256" key="1">
    <source>
        <dbReference type="SAM" id="Phobius"/>
    </source>
</evidence>
<comment type="caution">
    <text evidence="2">The sequence shown here is derived from an EMBL/GenBank/DDBJ whole genome shotgun (WGS) entry which is preliminary data.</text>
</comment>
<proteinExistence type="predicted"/>
<keyword evidence="1" id="KW-1133">Transmembrane helix</keyword>
<gene>
    <name evidence="2" type="ORF">LCGC14_1549720</name>
</gene>
<name>A0A0F9JBN2_9ZZZZ</name>
<reference evidence="2" key="1">
    <citation type="journal article" date="2015" name="Nature">
        <title>Complex archaea that bridge the gap between prokaryotes and eukaryotes.</title>
        <authorList>
            <person name="Spang A."/>
            <person name="Saw J.H."/>
            <person name="Jorgensen S.L."/>
            <person name="Zaremba-Niedzwiedzka K."/>
            <person name="Martijn J."/>
            <person name="Lind A.E."/>
            <person name="van Eijk R."/>
            <person name="Schleper C."/>
            <person name="Guy L."/>
            <person name="Ettema T.J."/>
        </authorList>
    </citation>
    <scope>NUCLEOTIDE SEQUENCE</scope>
</reference>
<keyword evidence="1" id="KW-0812">Transmembrane</keyword>
<feature type="non-terminal residue" evidence="2">
    <location>
        <position position="42"/>
    </location>
</feature>
<protein>
    <submittedName>
        <fullName evidence="2">Uncharacterized protein</fullName>
    </submittedName>
</protein>